<evidence type="ECO:0000313" key="3">
    <source>
        <dbReference type="EMBL" id="MDZ8160353.1"/>
    </source>
</evidence>
<dbReference type="PANTHER" id="PTHR12110">
    <property type="entry name" value="HYDROXYPYRUVATE ISOMERASE"/>
    <property type="match status" value="1"/>
</dbReference>
<feature type="domain" description="Xylose isomerase-like TIM barrel" evidence="2">
    <location>
        <begin position="20"/>
        <end position="244"/>
    </location>
</feature>
<organism evidence="3 4">
    <name type="scientific">Microbacterium aquimaris</name>
    <dbReference type="NCBI Taxonomy" id="459816"/>
    <lineage>
        <taxon>Bacteria</taxon>
        <taxon>Bacillati</taxon>
        <taxon>Actinomycetota</taxon>
        <taxon>Actinomycetes</taxon>
        <taxon>Micrococcales</taxon>
        <taxon>Microbacteriaceae</taxon>
        <taxon>Microbacterium</taxon>
    </lineage>
</organism>
<evidence type="ECO:0000313" key="4">
    <source>
        <dbReference type="Proteomes" id="UP001291912"/>
    </source>
</evidence>
<dbReference type="SUPFAM" id="SSF51658">
    <property type="entry name" value="Xylose isomerase-like"/>
    <property type="match status" value="1"/>
</dbReference>
<reference evidence="3 4" key="1">
    <citation type="submission" date="2023-10" db="EMBL/GenBank/DDBJ databases">
        <title>Microbacterium xanthum sp. nov., isolated from seaweed.</title>
        <authorList>
            <person name="Lee S.D."/>
        </authorList>
    </citation>
    <scope>NUCLEOTIDE SEQUENCE [LARGE SCALE GENOMIC DNA]</scope>
    <source>
        <strain evidence="3 4">KCTC 19124</strain>
    </source>
</reference>
<dbReference type="InterPro" id="IPR036237">
    <property type="entry name" value="Xyl_isomerase-like_sf"/>
</dbReference>
<dbReference type="InterPro" id="IPR013022">
    <property type="entry name" value="Xyl_isomerase-like_TIM-brl"/>
</dbReference>
<proteinExistence type="predicted"/>
<dbReference type="Pfam" id="PF01261">
    <property type="entry name" value="AP_endonuc_2"/>
    <property type="match status" value="1"/>
</dbReference>
<gene>
    <name evidence="3" type="ORF">R2Q92_00780</name>
</gene>
<accession>A0ABU5N2P2</accession>
<keyword evidence="3" id="KW-0413">Isomerase</keyword>
<dbReference type="InterPro" id="IPR050312">
    <property type="entry name" value="IolE/XylAMocC-like"/>
</dbReference>
<dbReference type="Proteomes" id="UP001291912">
    <property type="component" value="Unassembled WGS sequence"/>
</dbReference>
<dbReference type="GO" id="GO:0016853">
    <property type="term" value="F:isomerase activity"/>
    <property type="evidence" value="ECO:0007669"/>
    <property type="project" value="UniProtKB-KW"/>
</dbReference>
<evidence type="ECO:0000259" key="2">
    <source>
        <dbReference type="Pfam" id="PF01261"/>
    </source>
</evidence>
<dbReference type="Gene3D" id="3.20.20.150">
    <property type="entry name" value="Divalent-metal-dependent TIM barrel enzymes"/>
    <property type="match status" value="1"/>
</dbReference>
<keyword evidence="4" id="KW-1185">Reference proteome</keyword>
<dbReference type="PANTHER" id="PTHR12110:SF21">
    <property type="entry name" value="XYLOSE ISOMERASE-LIKE TIM BARREL DOMAIN-CONTAINING PROTEIN"/>
    <property type="match status" value="1"/>
</dbReference>
<name>A0ABU5N2P2_9MICO</name>
<sequence length="260" mass="27930">MKLAFSTLGCPDLAVPEIIDLARRGAYDGVELRAVDGTIDLFALPDFAPSRAPATAARFAAAGLRIACLDSSVSIDGALESRDRDEALRNLELAALLDTPLVRVFAGPPSTDTDGLADGLCALGEAAEGFGVRVAVETHGAMSRSRELMSILEGVPERVGVVWDVMHTFRAGETVGESLELVRTRLAHVHLRDAASAGPAHDYVRTGEGMMPIGTVVRALDEVGYAGYLSFEWEKFWHPELEDGREVIPHFATCLREVMA</sequence>
<dbReference type="RefSeq" id="WP_194423086.1">
    <property type="nucleotide sequence ID" value="NZ_BAAAPT010000001.1"/>
</dbReference>
<keyword evidence="1" id="KW-0119">Carbohydrate metabolism</keyword>
<comment type="caution">
    <text evidence="3">The sequence shown here is derived from an EMBL/GenBank/DDBJ whole genome shotgun (WGS) entry which is preliminary data.</text>
</comment>
<protein>
    <submittedName>
        <fullName evidence="3">Sugar phosphate isomerase/epimerase family protein</fullName>
    </submittedName>
</protein>
<dbReference type="EMBL" id="JAWJYN010000001">
    <property type="protein sequence ID" value="MDZ8160353.1"/>
    <property type="molecule type" value="Genomic_DNA"/>
</dbReference>
<evidence type="ECO:0000256" key="1">
    <source>
        <dbReference type="ARBA" id="ARBA00023277"/>
    </source>
</evidence>